<dbReference type="EMBL" id="BOMM01000024">
    <property type="protein sequence ID" value="GIE11214.1"/>
    <property type="molecule type" value="Genomic_DNA"/>
</dbReference>
<proteinExistence type="predicted"/>
<dbReference type="Proteomes" id="UP000598174">
    <property type="component" value="Unassembled WGS sequence"/>
</dbReference>
<organism evidence="1 2">
    <name type="scientific">Paractinoplanes ferrugineus</name>
    <dbReference type="NCBI Taxonomy" id="113564"/>
    <lineage>
        <taxon>Bacteria</taxon>
        <taxon>Bacillati</taxon>
        <taxon>Actinomycetota</taxon>
        <taxon>Actinomycetes</taxon>
        <taxon>Micromonosporales</taxon>
        <taxon>Micromonosporaceae</taxon>
        <taxon>Paractinoplanes</taxon>
    </lineage>
</organism>
<evidence type="ECO:0000313" key="1">
    <source>
        <dbReference type="EMBL" id="GIE11214.1"/>
    </source>
</evidence>
<keyword evidence="2" id="KW-1185">Reference proteome</keyword>
<accession>A0A919J2E8</accession>
<evidence type="ECO:0000313" key="2">
    <source>
        <dbReference type="Proteomes" id="UP000598174"/>
    </source>
</evidence>
<name>A0A919J2E8_9ACTN</name>
<reference evidence="1" key="1">
    <citation type="submission" date="2021-01" db="EMBL/GenBank/DDBJ databases">
        <title>Whole genome shotgun sequence of Actinoplanes ferrugineus NBRC 15555.</title>
        <authorList>
            <person name="Komaki H."/>
            <person name="Tamura T."/>
        </authorList>
    </citation>
    <scope>NUCLEOTIDE SEQUENCE</scope>
    <source>
        <strain evidence="1">NBRC 15555</strain>
    </source>
</reference>
<dbReference type="AlphaFoldDB" id="A0A919J2E8"/>
<protein>
    <submittedName>
        <fullName evidence="1">Uncharacterized protein</fullName>
    </submittedName>
</protein>
<gene>
    <name evidence="1" type="ORF">Afe05nite_30540</name>
</gene>
<sequence length="123" mass="12726">MKVGTVKTRSTKGLLVGAGISLGLLGSIFVGSPAFANTSSSCNTWLIDCYTGDVYANANHDLRVISSGPCGGNHWKVVDPDTGVTVAHGTGGANKVINGLYGRYYGTTDASTCGKGYITIQDY</sequence>
<comment type="caution">
    <text evidence="1">The sequence shown here is derived from an EMBL/GenBank/DDBJ whole genome shotgun (WGS) entry which is preliminary data.</text>
</comment>